<comment type="caution">
    <text evidence="2">The sequence shown here is derived from an EMBL/GenBank/DDBJ whole genome shotgun (WGS) entry which is preliminary data.</text>
</comment>
<keyword evidence="1" id="KW-0732">Signal</keyword>
<keyword evidence="3" id="KW-1185">Reference proteome</keyword>
<dbReference type="InterPro" id="IPR008969">
    <property type="entry name" value="CarboxyPept-like_regulatory"/>
</dbReference>
<dbReference type="RefSeq" id="WP_123125083.1">
    <property type="nucleotide sequence ID" value="NZ_RJJD01000001.1"/>
</dbReference>
<proteinExistence type="predicted"/>
<name>A0A3M9N065_9BACT</name>
<protein>
    <submittedName>
        <fullName evidence="2">Carboxypeptidase-like regulatory domain-containing protein</fullName>
    </submittedName>
</protein>
<evidence type="ECO:0000256" key="1">
    <source>
        <dbReference type="SAM" id="SignalP"/>
    </source>
</evidence>
<dbReference type="SUPFAM" id="SSF49464">
    <property type="entry name" value="Carboxypeptidase regulatory domain-like"/>
    <property type="match status" value="1"/>
</dbReference>
<sequence length="274" mass="30306">MKPIFLLFLLLGSFISQAQRLQGSITDQQAQPLGYVNIGVVGKDVGTVSTANGTFTITFPAEFEEETVQVSAIGYATRTWKVKDFRQQFSEPDAVISLKEQAVALQEVVVRPRKYVTKVVGNTTTSKTTSAGFKSNKLGSEVGIALKIKNPSFLEKVTFNIAHNQYDTLFLRINVYRMTKEGPENNLLREPIYLNVAKKEIGDGVSLDLRDRNIYLESDVLVSLELVRDLGNGGLNFSAGIFNSDCYVRSTSQSTWEKLPLIGLGFNATISYAK</sequence>
<dbReference type="EMBL" id="RJJD01000001">
    <property type="protein sequence ID" value="RNI31179.1"/>
    <property type="molecule type" value="Genomic_DNA"/>
</dbReference>
<dbReference type="Gene3D" id="2.60.40.1120">
    <property type="entry name" value="Carboxypeptidase-like, regulatory domain"/>
    <property type="match status" value="1"/>
</dbReference>
<dbReference type="AlphaFoldDB" id="A0A3M9N065"/>
<keyword evidence="2" id="KW-0378">Hydrolase</keyword>
<organism evidence="2 3">
    <name type="scientific">Rufibacter latericius</name>
    <dbReference type="NCBI Taxonomy" id="2487040"/>
    <lineage>
        <taxon>Bacteria</taxon>
        <taxon>Pseudomonadati</taxon>
        <taxon>Bacteroidota</taxon>
        <taxon>Cytophagia</taxon>
        <taxon>Cytophagales</taxon>
        <taxon>Hymenobacteraceae</taxon>
        <taxon>Rufibacter</taxon>
    </lineage>
</organism>
<reference evidence="2 3" key="1">
    <citation type="submission" date="2018-11" db="EMBL/GenBank/DDBJ databases">
        <title>Rufibacter latericius sp. nov., isolated from water in Baiyang Lake.</title>
        <authorList>
            <person name="Yang Y."/>
        </authorList>
    </citation>
    <scope>NUCLEOTIDE SEQUENCE [LARGE SCALE GENOMIC DNA]</scope>
    <source>
        <strain evidence="2 3">R-22-1c-1</strain>
    </source>
</reference>
<dbReference type="OrthoDB" id="2247630at2"/>
<evidence type="ECO:0000313" key="2">
    <source>
        <dbReference type="EMBL" id="RNI31179.1"/>
    </source>
</evidence>
<feature type="chain" id="PRO_5018305596" evidence="1">
    <location>
        <begin position="19"/>
        <end position="274"/>
    </location>
</feature>
<keyword evidence="2" id="KW-0121">Carboxypeptidase</keyword>
<gene>
    <name evidence="2" type="ORF">EFB08_01185</name>
</gene>
<evidence type="ECO:0000313" key="3">
    <source>
        <dbReference type="Proteomes" id="UP000272117"/>
    </source>
</evidence>
<dbReference type="Proteomes" id="UP000272117">
    <property type="component" value="Unassembled WGS sequence"/>
</dbReference>
<dbReference type="GO" id="GO:0004180">
    <property type="term" value="F:carboxypeptidase activity"/>
    <property type="evidence" value="ECO:0007669"/>
    <property type="project" value="UniProtKB-KW"/>
</dbReference>
<keyword evidence="2" id="KW-0645">Protease</keyword>
<accession>A0A3M9N065</accession>
<feature type="signal peptide" evidence="1">
    <location>
        <begin position="1"/>
        <end position="18"/>
    </location>
</feature>
<dbReference type="Pfam" id="PF13715">
    <property type="entry name" value="CarbopepD_reg_2"/>
    <property type="match status" value="1"/>
</dbReference>